<evidence type="ECO:0000256" key="4">
    <source>
        <dbReference type="SAM" id="Phobius"/>
    </source>
</evidence>
<dbReference type="KEGG" id="cdes:C0J27_00080"/>
<proteinExistence type="predicted"/>
<dbReference type="OrthoDB" id="671583at2"/>
<feature type="transmembrane region" description="Helical" evidence="4">
    <location>
        <begin position="12"/>
        <end position="29"/>
    </location>
</feature>
<accession>A0A345ZA31</accession>
<organism evidence="5 6">
    <name type="scientific">Candidatus Chromulinivorax destructor</name>
    <dbReference type="NCBI Taxonomy" id="2066483"/>
    <lineage>
        <taxon>Bacteria</taxon>
        <taxon>Candidatus Babelota</taxon>
        <taxon>Candidatus Babeliae</taxon>
        <taxon>Candidatus Babeliales</taxon>
        <taxon>Candidatus Chromulinivoraceae</taxon>
        <taxon>Candidatus Chromulinivorax</taxon>
    </lineage>
</organism>
<evidence type="ECO:0000313" key="5">
    <source>
        <dbReference type="EMBL" id="AXK60148.1"/>
    </source>
</evidence>
<dbReference type="SMART" id="SM00248">
    <property type="entry name" value="ANK"/>
    <property type="match status" value="3"/>
</dbReference>
<feature type="repeat" description="ANK" evidence="3">
    <location>
        <begin position="215"/>
        <end position="247"/>
    </location>
</feature>
<dbReference type="PROSITE" id="PS50088">
    <property type="entry name" value="ANK_REPEAT"/>
    <property type="match status" value="3"/>
</dbReference>
<keyword evidence="4" id="KW-0472">Membrane</keyword>
<dbReference type="AlphaFoldDB" id="A0A345ZA31"/>
<keyword evidence="4" id="KW-0812">Transmembrane</keyword>
<keyword evidence="1" id="KW-0677">Repeat</keyword>
<feature type="repeat" description="ANK" evidence="3">
    <location>
        <begin position="181"/>
        <end position="214"/>
    </location>
</feature>
<dbReference type="InterPro" id="IPR036770">
    <property type="entry name" value="Ankyrin_rpt-contain_sf"/>
</dbReference>
<dbReference type="Pfam" id="PF00023">
    <property type="entry name" value="Ank"/>
    <property type="match status" value="1"/>
</dbReference>
<dbReference type="Proteomes" id="UP000254834">
    <property type="component" value="Chromosome"/>
</dbReference>
<dbReference type="Pfam" id="PF12796">
    <property type="entry name" value="Ank_2"/>
    <property type="match status" value="1"/>
</dbReference>
<keyword evidence="2 3" id="KW-0040">ANK repeat</keyword>
<sequence length="279" mass="31220">MNNIIKLKKIELILFFIMSLQGFLVASVPNKRQIIIDEIVKKFIGLADGFDFLKSQGRIDQSFCDFLELNLSYDDEEQDANAGEVIERAMNVIEQPMQKIFLSTISSAIEEQKRLDQFDDPIFLYVMQHKNDYMNDMVCHWVNIQDDEGKALLHTAAFNDTTEVASMLIGAGAHLNLQDNHGKTPLHYAVLLADASDVATELLLAGSNINAKDNDGLTPLHYAAHRGNLQAVYFFILAGADMNIQDHHGKTAEQVAGSFEVHACFLQNRIMKNLGCTIS</sequence>
<dbReference type="PROSITE" id="PS50297">
    <property type="entry name" value="ANK_REP_REGION"/>
    <property type="match status" value="3"/>
</dbReference>
<feature type="repeat" description="ANK" evidence="3">
    <location>
        <begin position="148"/>
        <end position="180"/>
    </location>
</feature>
<dbReference type="SUPFAM" id="SSF48403">
    <property type="entry name" value="Ankyrin repeat"/>
    <property type="match status" value="1"/>
</dbReference>
<keyword evidence="4" id="KW-1133">Transmembrane helix</keyword>
<dbReference type="RefSeq" id="WP_115585163.1">
    <property type="nucleotide sequence ID" value="NZ_CP025544.1"/>
</dbReference>
<dbReference type="Gene3D" id="1.25.40.20">
    <property type="entry name" value="Ankyrin repeat-containing domain"/>
    <property type="match status" value="2"/>
</dbReference>
<dbReference type="PANTHER" id="PTHR24171:SF9">
    <property type="entry name" value="ANKYRIN REPEAT DOMAIN-CONTAINING PROTEIN 39"/>
    <property type="match status" value="1"/>
</dbReference>
<gene>
    <name evidence="5" type="ORF">C0J27_00080</name>
</gene>
<dbReference type="PANTHER" id="PTHR24171">
    <property type="entry name" value="ANKYRIN REPEAT DOMAIN-CONTAINING PROTEIN 39-RELATED"/>
    <property type="match status" value="1"/>
</dbReference>
<protein>
    <submittedName>
        <fullName evidence="5">Uncharacterized protein</fullName>
    </submittedName>
</protein>
<dbReference type="EMBL" id="CP025544">
    <property type="protein sequence ID" value="AXK60148.1"/>
    <property type="molecule type" value="Genomic_DNA"/>
</dbReference>
<name>A0A345ZA31_9BACT</name>
<keyword evidence="6" id="KW-1185">Reference proteome</keyword>
<evidence type="ECO:0000256" key="1">
    <source>
        <dbReference type="ARBA" id="ARBA00022737"/>
    </source>
</evidence>
<evidence type="ECO:0000313" key="6">
    <source>
        <dbReference type="Proteomes" id="UP000254834"/>
    </source>
</evidence>
<reference evidence="5 6" key="1">
    <citation type="submission" date="2017-12" db="EMBL/GenBank/DDBJ databases">
        <title>Chromulinavorax destructans is a abundant pathogen of dominant heterotrophic picoflagllates.</title>
        <authorList>
            <person name="Deeg C.M."/>
            <person name="Zimmer M."/>
            <person name="Suttle C.A."/>
        </authorList>
    </citation>
    <scope>NUCLEOTIDE SEQUENCE [LARGE SCALE GENOMIC DNA]</scope>
    <source>
        <strain evidence="5 6">SeV1</strain>
    </source>
</reference>
<dbReference type="InterPro" id="IPR002110">
    <property type="entry name" value="Ankyrin_rpt"/>
</dbReference>
<evidence type="ECO:0000256" key="2">
    <source>
        <dbReference type="ARBA" id="ARBA00023043"/>
    </source>
</evidence>
<evidence type="ECO:0000256" key="3">
    <source>
        <dbReference type="PROSITE-ProRule" id="PRU00023"/>
    </source>
</evidence>